<protein>
    <submittedName>
        <fullName evidence="1">Uncharacterized protein</fullName>
    </submittedName>
</protein>
<comment type="caution">
    <text evidence="1">The sequence shown here is derived from an EMBL/GenBank/DDBJ whole genome shotgun (WGS) entry which is preliminary data.</text>
</comment>
<sequence>MLDSIYRFALRLHPTIPTHPSTDNDPHVRCTPHPAGGQQLLPRNAIPPLCRRHVSYTWVY</sequence>
<evidence type="ECO:0000313" key="1">
    <source>
        <dbReference type="EMBL" id="MPC46578.1"/>
    </source>
</evidence>
<gene>
    <name evidence="1" type="ORF">E2C01_040299</name>
</gene>
<evidence type="ECO:0000313" key="2">
    <source>
        <dbReference type="Proteomes" id="UP000324222"/>
    </source>
</evidence>
<keyword evidence="2" id="KW-1185">Reference proteome</keyword>
<dbReference type="EMBL" id="VSRR010007274">
    <property type="protein sequence ID" value="MPC46578.1"/>
    <property type="molecule type" value="Genomic_DNA"/>
</dbReference>
<organism evidence="1 2">
    <name type="scientific">Portunus trituberculatus</name>
    <name type="common">Swimming crab</name>
    <name type="synonym">Neptunus trituberculatus</name>
    <dbReference type="NCBI Taxonomy" id="210409"/>
    <lineage>
        <taxon>Eukaryota</taxon>
        <taxon>Metazoa</taxon>
        <taxon>Ecdysozoa</taxon>
        <taxon>Arthropoda</taxon>
        <taxon>Crustacea</taxon>
        <taxon>Multicrustacea</taxon>
        <taxon>Malacostraca</taxon>
        <taxon>Eumalacostraca</taxon>
        <taxon>Eucarida</taxon>
        <taxon>Decapoda</taxon>
        <taxon>Pleocyemata</taxon>
        <taxon>Brachyura</taxon>
        <taxon>Eubrachyura</taxon>
        <taxon>Portunoidea</taxon>
        <taxon>Portunidae</taxon>
        <taxon>Portuninae</taxon>
        <taxon>Portunus</taxon>
    </lineage>
</organism>
<accession>A0A5B7FNU3</accession>
<dbReference type="Proteomes" id="UP000324222">
    <property type="component" value="Unassembled WGS sequence"/>
</dbReference>
<proteinExistence type="predicted"/>
<reference evidence="1 2" key="1">
    <citation type="submission" date="2019-05" db="EMBL/GenBank/DDBJ databases">
        <title>Another draft genome of Portunus trituberculatus and its Hox gene families provides insights of decapod evolution.</title>
        <authorList>
            <person name="Jeong J.-H."/>
            <person name="Song I."/>
            <person name="Kim S."/>
            <person name="Choi T."/>
            <person name="Kim D."/>
            <person name="Ryu S."/>
            <person name="Kim W."/>
        </authorList>
    </citation>
    <scope>NUCLEOTIDE SEQUENCE [LARGE SCALE GENOMIC DNA]</scope>
    <source>
        <tissue evidence="1">Muscle</tissue>
    </source>
</reference>
<name>A0A5B7FNU3_PORTR</name>
<dbReference type="AlphaFoldDB" id="A0A5B7FNU3"/>